<dbReference type="EMBL" id="JACHFF010000001">
    <property type="protein sequence ID" value="MBB6422370.1"/>
    <property type="molecule type" value="Genomic_DNA"/>
</dbReference>
<gene>
    <name evidence="2" type="ORF">HNR41_000296</name>
</gene>
<dbReference type="Proteomes" id="UP000545588">
    <property type="component" value="Unassembled WGS sequence"/>
</dbReference>
<feature type="transmembrane region" description="Helical" evidence="1">
    <location>
        <begin position="20"/>
        <end position="40"/>
    </location>
</feature>
<keyword evidence="1" id="KW-1133">Transmembrane helix</keyword>
<organism evidence="2 3">
    <name type="scientific">Jeotgalicoccus coquinae</name>
    <dbReference type="NCBI Taxonomy" id="709509"/>
    <lineage>
        <taxon>Bacteria</taxon>
        <taxon>Bacillati</taxon>
        <taxon>Bacillota</taxon>
        <taxon>Bacilli</taxon>
        <taxon>Bacillales</taxon>
        <taxon>Staphylococcaceae</taxon>
        <taxon>Jeotgalicoccus</taxon>
    </lineage>
</organism>
<evidence type="ECO:0000313" key="2">
    <source>
        <dbReference type="EMBL" id="MBB6422370.1"/>
    </source>
</evidence>
<keyword evidence="2" id="KW-0966">Cell projection</keyword>
<keyword evidence="3" id="KW-1185">Reference proteome</keyword>
<accession>A0ABR6QL72</accession>
<keyword evidence="2" id="KW-0969">Cilium</keyword>
<sequence>MSDLKMMPFLYFPEDKTEYIPAIIMLLLFILLAFIVYKLIKKYSRNEEEKMRDFEEKVLERLEHEHKDDPTRK</sequence>
<protein>
    <submittedName>
        <fullName evidence="2">Flagellar biosynthesis/type III secretory pathway M-ring protein FliF/YscJ</fullName>
    </submittedName>
</protein>
<comment type="caution">
    <text evidence="2">The sequence shown here is derived from an EMBL/GenBank/DDBJ whole genome shotgun (WGS) entry which is preliminary data.</text>
</comment>
<keyword evidence="1" id="KW-0812">Transmembrane</keyword>
<evidence type="ECO:0000256" key="1">
    <source>
        <dbReference type="SAM" id="Phobius"/>
    </source>
</evidence>
<name>A0ABR6QL72_9STAP</name>
<keyword evidence="2" id="KW-0282">Flagellum</keyword>
<proteinExistence type="predicted"/>
<keyword evidence="1" id="KW-0472">Membrane</keyword>
<evidence type="ECO:0000313" key="3">
    <source>
        <dbReference type="Proteomes" id="UP000545588"/>
    </source>
</evidence>
<dbReference type="RefSeq" id="WP_308807843.1">
    <property type="nucleotide sequence ID" value="NZ_BMCO01000001.1"/>
</dbReference>
<reference evidence="2 3" key="1">
    <citation type="submission" date="2020-08" db="EMBL/GenBank/DDBJ databases">
        <title>Genomic Encyclopedia of Type Strains, Phase IV (KMG-IV): sequencing the most valuable type-strain genomes for metagenomic binning, comparative biology and taxonomic classification.</title>
        <authorList>
            <person name="Goeker M."/>
        </authorList>
    </citation>
    <scope>NUCLEOTIDE SEQUENCE [LARGE SCALE GENOMIC DNA]</scope>
    <source>
        <strain evidence="2 3">DSM 22419</strain>
    </source>
</reference>